<accession>A0A4R1KXK1</accession>
<keyword evidence="2" id="KW-1185">Reference proteome</keyword>
<dbReference type="EMBL" id="SMGJ01000003">
    <property type="protein sequence ID" value="TCK70132.1"/>
    <property type="molecule type" value="Genomic_DNA"/>
</dbReference>
<gene>
    <name evidence="1" type="ORF">EV692_1358</name>
</gene>
<evidence type="ECO:0000313" key="2">
    <source>
        <dbReference type="Proteomes" id="UP000295496"/>
    </source>
</evidence>
<evidence type="ECO:0000313" key="1">
    <source>
        <dbReference type="EMBL" id="TCK70132.1"/>
    </source>
</evidence>
<protein>
    <submittedName>
        <fullName evidence="1">Uncharacterized protein</fullName>
    </submittedName>
</protein>
<dbReference type="AlphaFoldDB" id="A0A4R1KXK1"/>
<proteinExistence type="predicted"/>
<reference evidence="1 2" key="1">
    <citation type="submission" date="2019-03" db="EMBL/GenBank/DDBJ databases">
        <title>Genomic Encyclopedia of Type Strains, Phase IV (KMG-IV): sequencing the most valuable type-strain genomes for metagenomic binning, comparative biology and taxonomic classification.</title>
        <authorList>
            <person name="Goeker M."/>
        </authorList>
    </citation>
    <scope>NUCLEOTIDE SEQUENCE [LARGE SCALE GENOMIC DNA]</scope>
    <source>
        <strain evidence="1 2">DSM 10053</strain>
    </source>
</reference>
<name>A0A4R1KXK1_9PAST</name>
<organism evidence="1 2">
    <name type="scientific">Lonepinella koalarum</name>
    <dbReference type="NCBI Taxonomy" id="53417"/>
    <lineage>
        <taxon>Bacteria</taxon>
        <taxon>Pseudomonadati</taxon>
        <taxon>Pseudomonadota</taxon>
        <taxon>Gammaproteobacteria</taxon>
        <taxon>Pasteurellales</taxon>
        <taxon>Pasteurellaceae</taxon>
        <taxon>Lonepinella</taxon>
    </lineage>
</organism>
<comment type="caution">
    <text evidence="1">The sequence shown here is derived from an EMBL/GenBank/DDBJ whole genome shotgun (WGS) entry which is preliminary data.</text>
</comment>
<sequence>MEINNAQELKALMITEVLEYYAEKTGKALEFLADLLETSSEFRDLIMGEVEFIALKLL</sequence>
<dbReference type="RefSeq" id="WP_165867219.1">
    <property type="nucleotide sequence ID" value="NZ_LUKL01000001.1"/>
</dbReference>
<dbReference type="Proteomes" id="UP000295496">
    <property type="component" value="Unassembled WGS sequence"/>
</dbReference>